<reference evidence="2 3" key="1">
    <citation type="submission" date="2015-09" db="EMBL/GenBank/DDBJ databases">
        <title>Genome sequence, genome mining and natural product profiling of a biocontrol bacterium Streptomyces malaysiensis F913.</title>
        <authorList>
            <person name="Xu Y."/>
            <person name="Wei J."/>
            <person name="Xie J."/>
            <person name="Li T."/>
            <person name="Zhou Z."/>
        </authorList>
    </citation>
    <scope>NUCLEOTIDE SEQUENCE [LARGE SCALE GENOMIC DNA]</scope>
    <source>
        <strain evidence="2 3">F913</strain>
    </source>
</reference>
<dbReference type="EMBL" id="LJIW01000002">
    <property type="protein sequence ID" value="PNG89789.1"/>
    <property type="molecule type" value="Genomic_DNA"/>
</dbReference>
<evidence type="ECO:0000313" key="3">
    <source>
        <dbReference type="Proteomes" id="UP000236520"/>
    </source>
</evidence>
<keyword evidence="3" id="KW-1185">Reference proteome</keyword>
<evidence type="ECO:0000256" key="1">
    <source>
        <dbReference type="SAM" id="MobiDB-lite"/>
    </source>
</evidence>
<feature type="region of interest" description="Disordered" evidence="1">
    <location>
        <begin position="61"/>
        <end position="82"/>
    </location>
</feature>
<organism evidence="2 3">
    <name type="scientific">Streptomyces malaysiensis</name>
    <dbReference type="NCBI Taxonomy" id="92644"/>
    <lineage>
        <taxon>Bacteria</taxon>
        <taxon>Bacillati</taxon>
        <taxon>Actinomycetota</taxon>
        <taxon>Actinomycetes</taxon>
        <taxon>Kitasatosporales</taxon>
        <taxon>Streptomycetaceae</taxon>
        <taxon>Streptomyces</taxon>
        <taxon>Streptomyces violaceusniger group</taxon>
    </lineage>
</organism>
<protein>
    <submittedName>
        <fullName evidence="2">Uncharacterized protein</fullName>
    </submittedName>
</protein>
<gene>
    <name evidence="2" type="ORF">SMF913_25254</name>
</gene>
<proteinExistence type="predicted"/>
<comment type="caution">
    <text evidence="2">The sequence shown here is derived from an EMBL/GenBank/DDBJ whole genome shotgun (WGS) entry which is preliminary data.</text>
</comment>
<sequence length="82" mass="8510">MEARAGSVPTPCIRQPPPVGMRPEFLDVDVDQVAAPVVLVAADGLAQLLAGRWAEVPEAVESSPHQGAVDGRGRACDAVQPL</sequence>
<accession>A0A2J7YPD7</accession>
<evidence type="ECO:0000313" key="2">
    <source>
        <dbReference type="EMBL" id="PNG89789.1"/>
    </source>
</evidence>
<dbReference type="AlphaFoldDB" id="A0A2J7YPD7"/>
<name>A0A2J7YPD7_STRMQ</name>
<dbReference type="Proteomes" id="UP000236520">
    <property type="component" value="Unassembled WGS sequence"/>
</dbReference>